<dbReference type="InterPro" id="IPR014284">
    <property type="entry name" value="RNA_pol_sigma-70_dom"/>
</dbReference>
<gene>
    <name evidence="2" type="ORF">PeribacterD1_0914</name>
</gene>
<dbReference type="Gene3D" id="1.10.10.10">
    <property type="entry name" value="Winged helix-like DNA-binding domain superfamily/Winged helix DNA-binding domain"/>
    <property type="match status" value="1"/>
</dbReference>
<dbReference type="Proteomes" id="UP000069135">
    <property type="component" value="Chromosome"/>
</dbReference>
<organism evidence="2 3">
    <name type="scientific">Candidatus Peribacter riflensis</name>
    <dbReference type="NCBI Taxonomy" id="1735162"/>
    <lineage>
        <taxon>Bacteria</taxon>
        <taxon>Candidatus Peregrinibacteriota</taxon>
        <taxon>Candidatus Peribacteria</taxon>
        <taxon>Candidatus Peribacterales</taxon>
        <taxon>Candidatus Peribacteraceae</taxon>
        <taxon>Candidatus Peribacter</taxon>
    </lineage>
</organism>
<dbReference type="NCBIfam" id="TIGR02937">
    <property type="entry name" value="sigma70-ECF"/>
    <property type="match status" value="1"/>
</dbReference>
<proteinExistence type="predicted"/>
<dbReference type="AlphaFoldDB" id="A0A0S1SW94"/>
<dbReference type="InterPro" id="IPR036388">
    <property type="entry name" value="WH-like_DNA-bd_sf"/>
</dbReference>
<protein>
    <submittedName>
        <fullName evidence="2">RNA polymerase primary sigma factor</fullName>
    </submittedName>
</protein>
<dbReference type="GO" id="GO:0003700">
    <property type="term" value="F:DNA-binding transcription factor activity"/>
    <property type="evidence" value="ECO:0007669"/>
    <property type="project" value="InterPro"/>
</dbReference>
<dbReference type="STRING" id="1735162.PeribacterB2_0916"/>
<name>A0A0S1SW94_9BACT</name>
<dbReference type="InterPro" id="IPR000943">
    <property type="entry name" value="RNA_pol_sigma70"/>
</dbReference>
<dbReference type="PANTHER" id="PTHR30603">
    <property type="entry name" value="RNA POLYMERASE SIGMA FACTOR RPO"/>
    <property type="match status" value="1"/>
</dbReference>
<evidence type="ECO:0000259" key="1">
    <source>
        <dbReference type="Pfam" id="PF04545"/>
    </source>
</evidence>
<dbReference type="PRINTS" id="PR00046">
    <property type="entry name" value="SIGMA70FCT"/>
</dbReference>
<reference evidence="3" key="1">
    <citation type="submission" date="2015-10" db="EMBL/GenBank/DDBJ databases">
        <title>Analysis of five complete genome sequences for members of the class Peribacteria in the recently recognized Peregrinibacteria bacterial phylum.</title>
        <authorList>
            <person name="Anantharaman K."/>
            <person name="Brown C.T."/>
            <person name="Burstein D."/>
            <person name="Castelle C.J."/>
            <person name="Probst A.J."/>
            <person name="Thomas B.C."/>
            <person name="Williams K.H."/>
            <person name="Banfield J.F."/>
        </authorList>
    </citation>
    <scope>NUCLEOTIDE SEQUENCE [LARGE SCALE GENOMIC DNA]</scope>
</reference>
<sequence>MEETDVQPESPDFSPNAFARKLVAGRKFGAAATAYARHGQKEIFDQACLGFAQHIVWEIFPDDSEPEEALQIGMAALLEALHDYEQGHFAKNMTSFVRRRIEQALSGSYDTDAKTERPPLRGGMPCEEPLQRIPDEQALLRGRIAKVLKTLSYREREIIKLHYGLVDGVSYTPEEIGHIFKVTRERIRGIEAKAIRKLRQPNRAQELEGFL</sequence>
<accession>A0A0S1SS06</accession>
<dbReference type="SUPFAM" id="SSF88659">
    <property type="entry name" value="Sigma3 and sigma4 domains of RNA polymerase sigma factors"/>
    <property type="match status" value="1"/>
</dbReference>
<dbReference type="PANTHER" id="PTHR30603:SF60">
    <property type="entry name" value="RNA POLYMERASE SIGMA FACTOR RPOD"/>
    <property type="match status" value="1"/>
</dbReference>
<evidence type="ECO:0000313" key="3">
    <source>
        <dbReference type="Proteomes" id="UP000069135"/>
    </source>
</evidence>
<evidence type="ECO:0000313" key="2">
    <source>
        <dbReference type="EMBL" id="ALM13581.1"/>
    </source>
</evidence>
<accession>A0A0S1SKL1</accession>
<accession>A0A0S1SW94</accession>
<dbReference type="InterPro" id="IPR007630">
    <property type="entry name" value="RNA_pol_sigma70_r4"/>
</dbReference>
<accession>A0A0S1SFZ3</accession>
<reference evidence="2 3" key="2">
    <citation type="journal article" date="2016" name="PeerJ">
        <title>Analysis of five complete genome sequences for members of the class Peribacteria in the recently recognized Peregrinibacteria bacterial phylum.</title>
        <authorList>
            <person name="Anantharaman K."/>
            <person name="Brown C.T."/>
            <person name="Burstein D."/>
            <person name="Castelle C.J."/>
            <person name="Probst A.J."/>
            <person name="Thomas B.C."/>
            <person name="Williams K.H."/>
            <person name="Banfield J.F."/>
        </authorList>
    </citation>
    <scope>NUCLEOTIDE SEQUENCE [LARGE SCALE GENOMIC DNA]</scope>
    <source>
        <strain evidence="2">RIFOXYD1_FULL_PER-ii_59_16</strain>
    </source>
</reference>
<feature type="domain" description="RNA polymerase sigma-70 region 4" evidence="1">
    <location>
        <begin position="147"/>
        <end position="200"/>
    </location>
</feature>
<dbReference type="PATRIC" id="fig|1735161.3.peg.892"/>
<dbReference type="CDD" id="cd06171">
    <property type="entry name" value="Sigma70_r4"/>
    <property type="match status" value="1"/>
</dbReference>
<dbReference type="KEGG" id="prf:PeribacterA2_0914"/>
<dbReference type="GO" id="GO:0006352">
    <property type="term" value="P:DNA-templated transcription initiation"/>
    <property type="evidence" value="ECO:0007669"/>
    <property type="project" value="InterPro"/>
</dbReference>
<dbReference type="EMBL" id="CP013065">
    <property type="protein sequence ID" value="ALM13581.1"/>
    <property type="molecule type" value="Genomic_DNA"/>
</dbReference>
<dbReference type="InterPro" id="IPR050239">
    <property type="entry name" value="Sigma-70_RNA_pol_init_factors"/>
</dbReference>
<dbReference type="Pfam" id="PF04545">
    <property type="entry name" value="Sigma70_r4"/>
    <property type="match status" value="1"/>
</dbReference>
<dbReference type="InterPro" id="IPR013324">
    <property type="entry name" value="RNA_pol_sigma_r3/r4-like"/>
</dbReference>